<dbReference type="EMBL" id="CABVHQ010000045">
    <property type="protein sequence ID" value="VVO18837.1"/>
    <property type="molecule type" value="Genomic_DNA"/>
</dbReference>
<dbReference type="AlphaFoldDB" id="A0A5E7DN22"/>
<proteinExistence type="predicted"/>
<gene>
    <name evidence="1" type="ORF">PS691_04023</name>
</gene>
<dbReference type="OrthoDB" id="9880430at2"/>
<evidence type="ECO:0000313" key="2">
    <source>
        <dbReference type="Proteomes" id="UP000337909"/>
    </source>
</evidence>
<name>A0A5E7DN22_PSEFL</name>
<evidence type="ECO:0000313" key="1">
    <source>
        <dbReference type="EMBL" id="VVO18837.1"/>
    </source>
</evidence>
<dbReference type="Proteomes" id="UP000337909">
    <property type="component" value="Unassembled WGS sequence"/>
</dbReference>
<accession>A0A5E7DN22</accession>
<organism evidence="1 2">
    <name type="scientific">Pseudomonas fluorescens</name>
    <dbReference type="NCBI Taxonomy" id="294"/>
    <lineage>
        <taxon>Bacteria</taxon>
        <taxon>Pseudomonadati</taxon>
        <taxon>Pseudomonadota</taxon>
        <taxon>Gammaproteobacteria</taxon>
        <taxon>Pseudomonadales</taxon>
        <taxon>Pseudomonadaceae</taxon>
        <taxon>Pseudomonas</taxon>
    </lineage>
</organism>
<protein>
    <submittedName>
        <fullName evidence="1">Uncharacterized protein</fullName>
    </submittedName>
</protein>
<dbReference type="RefSeq" id="WP_150643879.1">
    <property type="nucleotide sequence ID" value="NZ_CABVHQ010000045.1"/>
</dbReference>
<sequence>MTLSLDNATAKILRSLAVEHKVTQPEVLKMGMLLTRNALMAAEEHQDTLSTSLAPAIALDAQGNDLPPMRASEARAVRLGLAVEAYP</sequence>
<reference evidence="1 2" key="1">
    <citation type="submission" date="2019-09" db="EMBL/GenBank/DDBJ databases">
        <authorList>
            <person name="Chandra G."/>
            <person name="Truman W A."/>
        </authorList>
    </citation>
    <scope>NUCLEOTIDE SEQUENCE [LARGE SCALE GENOMIC DNA]</scope>
    <source>
        <strain evidence="1">PS691</strain>
    </source>
</reference>